<dbReference type="InterPro" id="IPR050071">
    <property type="entry name" value="Dehydroquinate_synthase"/>
</dbReference>
<dbReference type="SUPFAM" id="SSF56796">
    <property type="entry name" value="Dehydroquinate synthase-like"/>
    <property type="match status" value="1"/>
</dbReference>
<evidence type="ECO:0000313" key="22">
    <source>
        <dbReference type="EMBL" id="SFZ85773.1"/>
    </source>
</evidence>
<evidence type="ECO:0000256" key="10">
    <source>
        <dbReference type="ARBA" id="ARBA00022490"/>
    </source>
</evidence>
<feature type="binding site" evidence="19">
    <location>
        <position position="261"/>
    </location>
    <ligand>
        <name>Zn(2+)</name>
        <dbReference type="ChEBI" id="CHEBI:29105"/>
    </ligand>
</feature>
<feature type="domain" description="3-dehydroquinate synthase C-terminal" evidence="21">
    <location>
        <begin position="196"/>
        <end position="344"/>
    </location>
</feature>
<dbReference type="Gene3D" id="3.40.50.1970">
    <property type="match status" value="1"/>
</dbReference>
<dbReference type="InterPro" id="IPR016037">
    <property type="entry name" value="DHQ_synth_AroB"/>
</dbReference>
<reference evidence="22 23" key="1">
    <citation type="submission" date="2016-11" db="EMBL/GenBank/DDBJ databases">
        <authorList>
            <person name="Jaros S."/>
            <person name="Januszkiewicz K."/>
            <person name="Wedrychowicz H."/>
        </authorList>
    </citation>
    <scope>NUCLEOTIDE SEQUENCE [LARGE SCALE GENOMIC DNA]</scope>
    <source>
        <strain evidence="22 23">ATCC 23634</strain>
    </source>
</reference>
<dbReference type="InterPro" id="IPR056179">
    <property type="entry name" value="DHQS_C"/>
</dbReference>
<dbReference type="UniPathway" id="UPA00053">
    <property type="reaction ID" value="UER00085"/>
</dbReference>
<comment type="cofactor">
    <cofactor evidence="19">
        <name>Co(2+)</name>
        <dbReference type="ChEBI" id="CHEBI:48828"/>
    </cofactor>
    <cofactor evidence="19">
        <name>Zn(2+)</name>
        <dbReference type="ChEBI" id="CHEBI:29105"/>
    </cofactor>
    <text evidence="19">Binds 1 divalent metal cation per subunit. Can use either Co(2+) or Zn(2+).</text>
</comment>
<dbReference type="GO" id="GO:0009073">
    <property type="term" value="P:aromatic amino acid family biosynthetic process"/>
    <property type="evidence" value="ECO:0007669"/>
    <property type="project" value="UniProtKB-KW"/>
</dbReference>
<feature type="binding site" evidence="19">
    <location>
        <begin position="184"/>
        <end position="187"/>
    </location>
    <ligand>
        <name>NAD(+)</name>
        <dbReference type="ChEBI" id="CHEBI:57540"/>
    </ligand>
</feature>
<dbReference type="STRING" id="665118.SAMN02983003_2943"/>
<evidence type="ECO:0000256" key="7">
    <source>
        <dbReference type="ARBA" id="ARBA00005412"/>
    </source>
</evidence>
<evidence type="ECO:0000256" key="3">
    <source>
        <dbReference type="ARBA" id="ARBA00001947"/>
    </source>
</evidence>
<comment type="caution">
    <text evidence="19">Lacks conserved residue(s) required for the propagation of feature annotation.</text>
</comment>
<sequence>MAADIEADGDASSSAHRVHVPLEGRSYDILIGPRLLERAGALLAERFPGRRFGIVTDTEVARAQLPRLGASLDAAGIAHGTIVLPNGEATKSFSRLEEVVEGLLAARLERGDLVIALGGGVIGDLAGFAAAITRRGMDFIQMPTSLLAQVDSSVGGKTGINSPHGKNLVGAFHQPRLVLADLDTLDTLPPREFAAGYAEVVKYGLIDDEAFYFWLEANRRAIFEGGPERAEAVARCCAAKTRFVLADEKETGVRALLNLGHTFGHALEKITGYSGRLLHGEGVAIGMVMAHAFSARLGLAPGQDAERISRHLSAAGLPTRLGDIPGEIGGTDAIMDAIAQDKKVSRGALTFILTRGIGQAFIEKGVDPGAVRSFIEDQRHT</sequence>
<comment type="subcellular location">
    <subcellularLocation>
        <location evidence="5 19">Cytoplasm</location>
    </subcellularLocation>
</comment>
<dbReference type="Pfam" id="PF01761">
    <property type="entry name" value="DHQ_synthase"/>
    <property type="match status" value="1"/>
</dbReference>
<dbReference type="InterPro" id="IPR030963">
    <property type="entry name" value="DHQ_synth_fam"/>
</dbReference>
<protein>
    <recommendedName>
        <fullName evidence="9 19">3-dehydroquinate synthase</fullName>
        <shortName evidence="19">DHQS</shortName>
        <ecNumber evidence="8 19">4.2.3.4</ecNumber>
    </recommendedName>
</protein>
<organism evidence="22 23">
    <name type="scientific">Devosia enhydra</name>
    <dbReference type="NCBI Taxonomy" id="665118"/>
    <lineage>
        <taxon>Bacteria</taxon>
        <taxon>Pseudomonadati</taxon>
        <taxon>Pseudomonadota</taxon>
        <taxon>Alphaproteobacteria</taxon>
        <taxon>Hyphomicrobiales</taxon>
        <taxon>Devosiaceae</taxon>
        <taxon>Devosia</taxon>
    </lineage>
</organism>
<feature type="binding site" evidence="19">
    <location>
        <begin position="144"/>
        <end position="145"/>
    </location>
    <ligand>
        <name>NAD(+)</name>
        <dbReference type="ChEBI" id="CHEBI:57540"/>
    </ligand>
</feature>
<dbReference type="PANTHER" id="PTHR43622:SF7">
    <property type="entry name" value="3-DEHYDROQUINATE SYNTHASE, CHLOROPLASTIC"/>
    <property type="match status" value="1"/>
</dbReference>
<keyword evidence="16 19" id="KW-0057">Aromatic amino acid biosynthesis</keyword>
<accession>A0A1K2I054</accession>
<evidence type="ECO:0000256" key="4">
    <source>
        <dbReference type="ARBA" id="ARBA00003485"/>
    </source>
</evidence>
<proteinExistence type="inferred from homology"/>
<dbReference type="HAMAP" id="MF_00110">
    <property type="entry name" value="DHQ_synthase"/>
    <property type="match status" value="1"/>
</dbReference>
<dbReference type="Pfam" id="PF24621">
    <property type="entry name" value="DHQS_C"/>
    <property type="match status" value="1"/>
</dbReference>
<comment type="similarity">
    <text evidence="7 19">Belongs to the sugar phosphate cyclases superfamily. Dehydroquinate synthase family.</text>
</comment>
<evidence type="ECO:0000259" key="21">
    <source>
        <dbReference type="Pfam" id="PF24621"/>
    </source>
</evidence>
<evidence type="ECO:0000256" key="5">
    <source>
        <dbReference type="ARBA" id="ARBA00004496"/>
    </source>
</evidence>
<dbReference type="PIRSF" id="PIRSF001455">
    <property type="entry name" value="DHQ_synth"/>
    <property type="match status" value="1"/>
</dbReference>
<evidence type="ECO:0000256" key="13">
    <source>
        <dbReference type="ARBA" id="ARBA00022741"/>
    </source>
</evidence>
<keyword evidence="12 19" id="KW-0479">Metal-binding</keyword>
<evidence type="ECO:0000256" key="2">
    <source>
        <dbReference type="ARBA" id="ARBA00001911"/>
    </source>
</evidence>
<dbReference type="OrthoDB" id="9806583at2"/>
<keyword evidence="18 19" id="KW-0170">Cobalt</keyword>
<evidence type="ECO:0000256" key="19">
    <source>
        <dbReference type="HAMAP-Rule" id="MF_00110"/>
    </source>
</evidence>
<evidence type="ECO:0000256" key="11">
    <source>
        <dbReference type="ARBA" id="ARBA00022605"/>
    </source>
</evidence>
<feature type="binding site" evidence="19">
    <location>
        <position position="166"/>
    </location>
    <ligand>
        <name>NAD(+)</name>
        <dbReference type="ChEBI" id="CHEBI:57540"/>
    </ligand>
</feature>
<dbReference type="AlphaFoldDB" id="A0A1K2I054"/>
<dbReference type="NCBIfam" id="TIGR01357">
    <property type="entry name" value="aroB"/>
    <property type="match status" value="1"/>
</dbReference>
<dbReference type="InterPro" id="IPR030960">
    <property type="entry name" value="DHQS/DOIS_N"/>
</dbReference>
<dbReference type="CDD" id="cd08195">
    <property type="entry name" value="DHQS"/>
    <property type="match status" value="1"/>
</dbReference>
<dbReference type="GO" id="GO:0008652">
    <property type="term" value="P:amino acid biosynthetic process"/>
    <property type="evidence" value="ECO:0007669"/>
    <property type="project" value="UniProtKB-KW"/>
</dbReference>
<keyword evidence="11 19" id="KW-0028">Amino-acid biosynthesis</keyword>
<evidence type="ECO:0000256" key="8">
    <source>
        <dbReference type="ARBA" id="ARBA00013031"/>
    </source>
</evidence>
<dbReference type="GO" id="GO:0005737">
    <property type="term" value="C:cytoplasm"/>
    <property type="evidence" value="ECO:0007669"/>
    <property type="project" value="UniProtKB-SubCell"/>
</dbReference>
<feature type="domain" description="3-dehydroquinate synthase N-terminal" evidence="20">
    <location>
        <begin position="82"/>
        <end position="194"/>
    </location>
</feature>
<keyword evidence="23" id="KW-1185">Reference proteome</keyword>
<dbReference type="Proteomes" id="UP000183447">
    <property type="component" value="Unassembled WGS sequence"/>
</dbReference>
<keyword evidence="14 19" id="KW-0862">Zinc</keyword>
<dbReference type="GO" id="GO:0000166">
    <property type="term" value="F:nucleotide binding"/>
    <property type="evidence" value="ECO:0007669"/>
    <property type="project" value="UniProtKB-KW"/>
</dbReference>
<evidence type="ECO:0000313" key="23">
    <source>
        <dbReference type="Proteomes" id="UP000183447"/>
    </source>
</evidence>
<dbReference type="GO" id="GO:0003856">
    <property type="term" value="F:3-dehydroquinate synthase activity"/>
    <property type="evidence" value="ECO:0007669"/>
    <property type="project" value="UniProtKB-UniRule"/>
</dbReference>
<evidence type="ECO:0000256" key="15">
    <source>
        <dbReference type="ARBA" id="ARBA00023027"/>
    </source>
</evidence>
<evidence type="ECO:0000256" key="6">
    <source>
        <dbReference type="ARBA" id="ARBA00004661"/>
    </source>
</evidence>
<dbReference type="RefSeq" id="WP_072344437.1">
    <property type="nucleotide sequence ID" value="NZ_FPKU01000002.1"/>
</dbReference>
<evidence type="ECO:0000256" key="12">
    <source>
        <dbReference type="ARBA" id="ARBA00022723"/>
    </source>
</evidence>
<evidence type="ECO:0000256" key="16">
    <source>
        <dbReference type="ARBA" id="ARBA00023141"/>
    </source>
</evidence>
<dbReference type="GO" id="GO:0046872">
    <property type="term" value="F:metal ion binding"/>
    <property type="evidence" value="ECO:0007669"/>
    <property type="project" value="UniProtKB-KW"/>
</dbReference>
<feature type="binding site" evidence="19">
    <location>
        <position position="199"/>
    </location>
    <ligand>
        <name>Zn(2+)</name>
        <dbReference type="ChEBI" id="CHEBI:29105"/>
    </ligand>
</feature>
<dbReference type="FunFam" id="3.40.50.1970:FF:000007">
    <property type="entry name" value="Pentafunctional AROM polypeptide"/>
    <property type="match status" value="1"/>
</dbReference>
<comment type="cofactor">
    <cofactor evidence="3">
        <name>Zn(2+)</name>
        <dbReference type="ChEBI" id="CHEBI:29105"/>
    </cofactor>
</comment>
<comment type="catalytic activity">
    <reaction evidence="1 19">
        <text>7-phospho-2-dehydro-3-deoxy-D-arabino-heptonate = 3-dehydroquinate + phosphate</text>
        <dbReference type="Rhea" id="RHEA:21968"/>
        <dbReference type="ChEBI" id="CHEBI:32364"/>
        <dbReference type="ChEBI" id="CHEBI:43474"/>
        <dbReference type="ChEBI" id="CHEBI:58394"/>
        <dbReference type="EC" id="4.2.3.4"/>
    </reaction>
</comment>
<comment type="cofactor">
    <cofactor evidence="2 19">
        <name>NAD(+)</name>
        <dbReference type="ChEBI" id="CHEBI:57540"/>
    </cofactor>
</comment>
<feature type="binding site" evidence="19">
    <location>
        <begin position="120"/>
        <end position="124"/>
    </location>
    <ligand>
        <name>NAD(+)</name>
        <dbReference type="ChEBI" id="CHEBI:57540"/>
    </ligand>
</feature>
<evidence type="ECO:0000256" key="18">
    <source>
        <dbReference type="ARBA" id="ARBA00023285"/>
    </source>
</evidence>
<evidence type="ECO:0000256" key="17">
    <source>
        <dbReference type="ARBA" id="ARBA00023239"/>
    </source>
</evidence>
<name>A0A1K2I054_9HYPH</name>
<feature type="binding site" evidence="19">
    <location>
        <position position="279"/>
    </location>
    <ligand>
        <name>Zn(2+)</name>
        <dbReference type="ChEBI" id="CHEBI:29105"/>
    </ligand>
</feature>
<evidence type="ECO:0000259" key="20">
    <source>
        <dbReference type="Pfam" id="PF01761"/>
    </source>
</evidence>
<comment type="pathway">
    <text evidence="6 19">Metabolic intermediate biosynthesis; chorismate biosynthesis; chorismate from D-erythrose 4-phosphate and phosphoenolpyruvate: step 2/7.</text>
</comment>
<comment type="function">
    <text evidence="4 19">Catalyzes the conversion of 3-deoxy-D-arabino-heptulosonate 7-phosphate (DAHP) to dehydroquinate (DHQ).</text>
</comment>
<keyword evidence="10 19" id="KW-0963">Cytoplasm</keyword>
<dbReference type="GO" id="GO:0009423">
    <property type="term" value="P:chorismate biosynthetic process"/>
    <property type="evidence" value="ECO:0007669"/>
    <property type="project" value="UniProtKB-UniRule"/>
</dbReference>
<dbReference type="Gene3D" id="1.20.1090.10">
    <property type="entry name" value="Dehydroquinate synthase-like - alpha domain"/>
    <property type="match status" value="1"/>
</dbReference>
<feature type="binding site" evidence="19">
    <location>
        <position position="157"/>
    </location>
    <ligand>
        <name>NAD(+)</name>
        <dbReference type="ChEBI" id="CHEBI:57540"/>
    </ligand>
</feature>
<keyword evidence="17 19" id="KW-0456">Lyase</keyword>
<keyword evidence="15 19" id="KW-0520">NAD</keyword>
<evidence type="ECO:0000256" key="9">
    <source>
        <dbReference type="ARBA" id="ARBA00017684"/>
    </source>
</evidence>
<gene>
    <name evidence="19" type="primary">aroB</name>
    <name evidence="22" type="ORF">SAMN02983003_2943</name>
</gene>
<dbReference type="PANTHER" id="PTHR43622">
    <property type="entry name" value="3-DEHYDROQUINATE SYNTHASE"/>
    <property type="match status" value="1"/>
</dbReference>
<evidence type="ECO:0000256" key="14">
    <source>
        <dbReference type="ARBA" id="ARBA00022833"/>
    </source>
</evidence>
<evidence type="ECO:0000256" key="1">
    <source>
        <dbReference type="ARBA" id="ARBA00001393"/>
    </source>
</evidence>
<dbReference type="EMBL" id="FPKU01000002">
    <property type="protein sequence ID" value="SFZ85773.1"/>
    <property type="molecule type" value="Genomic_DNA"/>
</dbReference>
<dbReference type="EC" id="4.2.3.4" evidence="8 19"/>
<keyword evidence="13 19" id="KW-0547">Nucleotide-binding</keyword>